<dbReference type="InterPro" id="IPR008965">
    <property type="entry name" value="CBM2/CBM3_carb-bd_dom_sf"/>
</dbReference>
<evidence type="ECO:0000313" key="9">
    <source>
        <dbReference type="EMBL" id="CAH3029604.1"/>
    </source>
</evidence>
<dbReference type="Gene3D" id="2.60.40.290">
    <property type="match status" value="1"/>
</dbReference>
<keyword evidence="5" id="KW-0326">Glycosidase</keyword>
<protein>
    <recommendedName>
        <fullName evidence="3">beta-N-acetylhexosaminidase</fullName>
        <ecNumber evidence="3">3.2.1.52</ecNumber>
    </recommendedName>
    <alternativeName>
        <fullName evidence="6">Beta-N-acetylhexosaminidase</fullName>
    </alternativeName>
    <alternativeName>
        <fullName evidence="7">N-acetyl-beta-glucosaminidase</fullName>
    </alternativeName>
</protein>
<evidence type="ECO:0000256" key="4">
    <source>
        <dbReference type="ARBA" id="ARBA00022801"/>
    </source>
</evidence>
<dbReference type="InterPro" id="IPR015883">
    <property type="entry name" value="Glyco_hydro_20_cat"/>
</dbReference>
<evidence type="ECO:0000313" key="10">
    <source>
        <dbReference type="Proteomes" id="UP001159427"/>
    </source>
</evidence>
<dbReference type="PANTHER" id="PTHR22600">
    <property type="entry name" value="BETA-HEXOSAMINIDASE"/>
    <property type="match status" value="1"/>
</dbReference>
<evidence type="ECO:0000259" key="8">
    <source>
        <dbReference type="SMART" id="SM01081"/>
    </source>
</evidence>
<dbReference type="InterPro" id="IPR004866">
    <property type="entry name" value="CHB/HEX_N_dom"/>
</dbReference>
<dbReference type="InterPro" id="IPR012291">
    <property type="entry name" value="CBM2_carb-bd_dom_sf"/>
</dbReference>
<dbReference type="Pfam" id="PF03173">
    <property type="entry name" value="CHB_HEX"/>
    <property type="match status" value="1"/>
</dbReference>
<feature type="domain" description="Chitobiase/beta-hexosaminidases N-terminal" evidence="8">
    <location>
        <begin position="15"/>
        <end position="164"/>
    </location>
</feature>
<dbReference type="InterPro" id="IPR025705">
    <property type="entry name" value="Beta_hexosaminidase_sua/sub"/>
</dbReference>
<dbReference type="SUPFAM" id="SSF49384">
    <property type="entry name" value="Carbohydrate-binding domain"/>
    <property type="match status" value="1"/>
</dbReference>
<comment type="similarity">
    <text evidence="2">Belongs to the glycosyl hydrolase 20 family.</text>
</comment>
<dbReference type="EC" id="3.2.1.52" evidence="3"/>
<dbReference type="Pfam" id="PF00728">
    <property type="entry name" value="Glyco_hydro_20"/>
    <property type="match status" value="1"/>
</dbReference>
<evidence type="ECO:0000256" key="2">
    <source>
        <dbReference type="ARBA" id="ARBA00006285"/>
    </source>
</evidence>
<gene>
    <name evidence="9" type="ORF">PEVE_00036458</name>
</gene>
<dbReference type="Pfam" id="PF03174">
    <property type="entry name" value="CHB_HEX_C"/>
    <property type="match status" value="1"/>
</dbReference>
<dbReference type="Gene3D" id="3.20.20.80">
    <property type="entry name" value="Glycosidases"/>
    <property type="match status" value="1"/>
</dbReference>
<dbReference type="PRINTS" id="PR00738">
    <property type="entry name" value="GLHYDRLASE20"/>
</dbReference>
<dbReference type="SUPFAM" id="SSF51445">
    <property type="entry name" value="(Trans)glycosidases"/>
    <property type="match status" value="1"/>
</dbReference>
<keyword evidence="4" id="KW-0378">Hydrolase</keyword>
<dbReference type="InterPro" id="IPR029018">
    <property type="entry name" value="Hex-like_dom2"/>
</dbReference>
<keyword evidence="10" id="KW-1185">Reference proteome</keyword>
<dbReference type="EMBL" id="CALNXI010000582">
    <property type="protein sequence ID" value="CAH3029604.1"/>
    <property type="molecule type" value="Genomic_DNA"/>
</dbReference>
<comment type="caution">
    <text evidence="9">The sequence shown here is derived from an EMBL/GenBank/DDBJ whole genome shotgun (WGS) entry which is preliminary data.</text>
</comment>
<dbReference type="Gene3D" id="2.60.40.10">
    <property type="entry name" value="Immunoglobulins"/>
    <property type="match status" value="1"/>
</dbReference>
<dbReference type="Gene3D" id="3.30.379.10">
    <property type="entry name" value="Chitobiase/beta-hexosaminidase domain 2-like"/>
    <property type="match status" value="1"/>
</dbReference>
<dbReference type="SUPFAM" id="SSF81296">
    <property type="entry name" value="E set domains"/>
    <property type="match status" value="1"/>
</dbReference>
<evidence type="ECO:0000256" key="3">
    <source>
        <dbReference type="ARBA" id="ARBA00012663"/>
    </source>
</evidence>
<dbReference type="InterPro" id="IPR015882">
    <property type="entry name" value="HEX_bac_N"/>
</dbReference>
<evidence type="ECO:0000256" key="5">
    <source>
        <dbReference type="ARBA" id="ARBA00023295"/>
    </source>
</evidence>
<evidence type="ECO:0000256" key="6">
    <source>
        <dbReference type="ARBA" id="ARBA00030512"/>
    </source>
</evidence>
<organism evidence="9 10">
    <name type="scientific">Porites evermanni</name>
    <dbReference type="NCBI Taxonomy" id="104178"/>
    <lineage>
        <taxon>Eukaryota</taxon>
        <taxon>Metazoa</taxon>
        <taxon>Cnidaria</taxon>
        <taxon>Anthozoa</taxon>
        <taxon>Hexacorallia</taxon>
        <taxon>Scleractinia</taxon>
        <taxon>Fungiina</taxon>
        <taxon>Poritidae</taxon>
        <taxon>Porites</taxon>
    </lineage>
</organism>
<dbReference type="InterPro" id="IPR013783">
    <property type="entry name" value="Ig-like_fold"/>
</dbReference>
<dbReference type="Proteomes" id="UP001159427">
    <property type="component" value="Unassembled WGS sequence"/>
</dbReference>
<name>A0ABN8MNC1_9CNID</name>
<dbReference type="InterPro" id="IPR004867">
    <property type="entry name" value="CHB_C_dom"/>
</dbReference>
<dbReference type="InterPro" id="IPR014756">
    <property type="entry name" value="Ig_E-set"/>
</dbReference>
<evidence type="ECO:0000256" key="7">
    <source>
        <dbReference type="ARBA" id="ARBA00033000"/>
    </source>
</evidence>
<dbReference type="SMART" id="SM01081">
    <property type="entry name" value="CHB_HEX"/>
    <property type="match status" value="1"/>
</dbReference>
<sequence length="807" mass="91671">LCQALDQSLLDNIATSLDLRFDVLNNLIGGCQVRLTFTNKGRRVISGDNWTVYFNSIRKITPGFTPRIKMAVAHIDGYLHKLTPTRHFPRLLPGKELKLDLKAEYSIVSKTDVMPNWYVVARGLEPRIIHSTAGESMKFVGPFDTPSKWKRSGQDMYDPLTPEKRFDNIKVNDIRKAGNLILPTPSALKVKSITQKVNLRCGNWNIIARRSLVNEGQYLAGKLNIPVMKSSKSRNEFIELKIGTVYIEDKKSECDEAYNLNVDPQKLIIRIVGNTPKAVFWGIQSLLSMLGDGEVPWVTIEDSPRYEYRGLSIDVARNFLQKNEVMRILDGMAMFKINKLHLHLTDDEGWRLEIPGLTELTEIASQRCHDLQEKHCLEPQLGSGPFNNTSGTGHYSVKDYQEILTYAKQRHIDIIPEFDLPGHSHAAITASVNRYRKYLDMGKSEDGLKFYLNDPEDKSFYESGQFFRNNSVNPCLESTYNFVEELILQVQAMHAEIQPLKVIHFGGDEVPQGAWALSPACQRLSAKTNSPYQGWKAYFIKRVASIAAKYGLNLGLWEDGLLDATFTPLTRSELRSDVVYGYAWGNTKNLGYRLANAGYKVVMTQASHLYFDHPYEPDPEERGLYWATRYTDTRKAFGFMPEHLYDSLENDGNGMPINDFCSTAGDCVKPNKLQNIVGMAGSVWSETIRTPSQFQSMIFPRILAVAERAWHKDIWEDERNKSQRNRMRKASWEKFANTLGYKELSRLDNLGINYRIPLPGARIVDGVLKTNVAFPGLKVEYSIDGGKTWFDTKGANVTSGKLLLRTR</sequence>
<proteinExistence type="inferred from homology"/>
<reference evidence="9 10" key="1">
    <citation type="submission" date="2022-05" db="EMBL/GenBank/DDBJ databases">
        <authorList>
            <consortium name="Genoscope - CEA"/>
            <person name="William W."/>
        </authorList>
    </citation>
    <scope>NUCLEOTIDE SEQUENCE [LARGE SCALE GENOMIC DNA]</scope>
</reference>
<accession>A0ABN8MNC1</accession>
<evidence type="ECO:0000256" key="1">
    <source>
        <dbReference type="ARBA" id="ARBA00001231"/>
    </source>
</evidence>
<feature type="non-terminal residue" evidence="9">
    <location>
        <position position="1"/>
    </location>
</feature>
<dbReference type="PANTHER" id="PTHR22600:SF57">
    <property type="entry name" value="BETA-N-ACETYLHEXOSAMINIDASE"/>
    <property type="match status" value="1"/>
</dbReference>
<comment type="catalytic activity">
    <reaction evidence="1">
        <text>Hydrolysis of terminal non-reducing N-acetyl-D-hexosamine residues in N-acetyl-beta-D-hexosaminides.</text>
        <dbReference type="EC" id="3.2.1.52"/>
    </reaction>
</comment>
<dbReference type="Pfam" id="PF02838">
    <property type="entry name" value="Glyco_hydro_20b"/>
    <property type="match status" value="1"/>
</dbReference>
<dbReference type="SUPFAM" id="SSF55545">
    <property type="entry name" value="beta-N-acetylhexosaminidase-like domain"/>
    <property type="match status" value="1"/>
</dbReference>
<dbReference type="InterPro" id="IPR017853">
    <property type="entry name" value="GH"/>
</dbReference>
<dbReference type="CDD" id="cd02847">
    <property type="entry name" value="E_set_Chitobiase_C"/>
    <property type="match status" value="1"/>
</dbReference>